<dbReference type="AlphaFoldDB" id="A0A3S3U4B1"/>
<sequence>MTSLTFASRSACSKTGGPEWVRDVSWRSPALNGSYFIPGFQDRMVCAPPLLAISESKQLP</sequence>
<dbReference type="Proteomes" id="UP000287687">
    <property type="component" value="Unassembled WGS sequence"/>
</dbReference>
<keyword evidence="2" id="KW-1185">Reference proteome</keyword>
<accession>A0A3S3U4B1</accession>
<gene>
    <name evidence="1" type="ORF">EPK99_04920</name>
</gene>
<evidence type="ECO:0000313" key="1">
    <source>
        <dbReference type="EMBL" id="RWX81615.1"/>
    </source>
</evidence>
<organism evidence="1 2">
    <name type="scientific">Neorhizobium lilium</name>
    <dbReference type="NCBI Taxonomy" id="2503024"/>
    <lineage>
        <taxon>Bacteria</taxon>
        <taxon>Pseudomonadati</taxon>
        <taxon>Pseudomonadota</taxon>
        <taxon>Alphaproteobacteria</taxon>
        <taxon>Hyphomicrobiales</taxon>
        <taxon>Rhizobiaceae</taxon>
        <taxon>Rhizobium/Agrobacterium group</taxon>
        <taxon>Neorhizobium</taxon>
    </lineage>
</organism>
<name>A0A3S3U4B1_9HYPH</name>
<comment type="caution">
    <text evidence="1">The sequence shown here is derived from an EMBL/GenBank/DDBJ whole genome shotgun (WGS) entry which is preliminary data.</text>
</comment>
<protein>
    <submittedName>
        <fullName evidence="1">Uncharacterized protein</fullName>
    </submittedName>
</protein>
<dbReference type="EMBL" id="SBIP01000001">
    <property type="protein sequence ID" value="RWX81615.1"/>
    <property type="molecule type" value="Genomic_DNA"/>
</dbReference>
<reference evidence="1 2" key="1">
    <citation type="submission" date="2019-01" db="EMBL/GenBank/DDBJ databases">
        <title>The draft genome of Rhizobium sp. 24NR.</title>
        <authorList>
            <person name="Liu L."/>
            <person name="Liang L."/>
            <person name="Shi S."/>
            <person name="Xu L."/>
            <person name="Wang X."/>
            <person name="Li L."/>
            <person name="Zhang X."/>
        </authorList>
    </citation>
    <scope>NUCLEOTIDE SEQUENCE [LARGE SCALE GENOMIC DNA]</scope>
    <source>
        <strain evidence="1 2">24NR</strain>
    </source>
</reference>
<proteinExistence type="predicted"/>
<evidence type="ECO:0000313" key="2">
    <source>
        <dbReference type="Proteomes" id="UP000287687"/>
    </source>
</evidence>
<dbReference type="RefSeq" id="WP_128441619.1">
    <property type="nucleotide sequence ID" value="NZ_SBIP01000001.1"/>
</dbReference>